<organism evidence="2 3">
    <name type="scientific">Bradyrhizobium erythrophlei</name>
    <dbReference type="NCBI Taxonomy" id="1437360"/>
    <lineage>
        <taxon>Bacteria</taxon>
        <taxon>Pseudomonadati</taxon>
        <taxon>Pseudomonadota</taxon>
        <taxon>Alphaproteobacteria</taxon>
        <taxon>Hyphomicrobiales</taxon>
        <taxon>Nitrobacteraceae</taxon>
        <taxon>Bradyrhizobium</taxon>
    </lineage>
</organism>
<gene>
    <name evidence="2" type="ORF">SAMN05443248_0452</name>
</gene>
<proteinExistence type="predicted"/>
<feature type="compositionally biased region" description="Polar residues" evidence="1">
    <location>
        <begin position="56"/>
        <end position="66"/>
    </location>
</feature>
<reference evidence="2 3" key="1">
    <citation type="submission" date="2016-11" db="EMBL/GenBank/DDBJ databases">
        <authorList>
            <person name="Jaros S."/>
            <person name="Januszkiewicz K."/>
            <person name="Wedrychowicz H."/>
        </authorList>
    </citation>
    <scope>NUCLEOTIDE SEQUENCE [LARGE SCALE GENOMIC DNA]</scope>
    <source>
        <strain evidence="2 3">GAS138</strain>
    </source>
</reference>
<sequence>MFRRPRRRSAIKSQARFLAIASVRSNACRPYHVDHAGYEADENEHDKSEGRCRQQPVETPANQRSDGNARDQLGRKPETERHRRSTGSTVSASSSGLVSLDFSAAPNIGQPAIQTSEPCGKRGFVRGRPIATSISVFVRAFSHAVGTRNDAAVDGNDAPSPSKAARTILTAPNQVKIAS</sequence>
<feature type="compositionally biased region" description="Basic and acidic residues" evidence="1">
    <location>
        <begin position="67"/>
        <end position="81"/>
    </location>
</feature>
<accession>A0A1M5HFB0</accession>
<feature type="compositionally biased region" description="Basic and acidic residues" evidence="1">
    <location>
        <begin position="37"/>
        <end position="52"/>
    </location>
</feature>
<evidence type="ECO:0000313" key="2">
    <source>
        <dbReference type="EMBL" id="SHG14646.1"/>
    </source>
</evidence>
<dbReference type="EMBL" id="LT670817">
    <property type="protein sequence ID" value="SHG14646.1"/>
    <property type="molecule type" value="Genomic_DNA"/>
</dbReference>
<evidence type="ECO:0000256" key="1">
    <source>
        <dbReference type="SAM" id="MobiDB-lite"/>
    </source>
</evidence>
<protein>
    <submittedName>
        <fullName evidence="2">Uncharacterized protein</fullName>
    </submittedName>
</protein>
<feature type="compositionally biased region" description="Low complexity" evidence="1">
    <location>
        <begin position="86"/>
        <end position="96"/>
    </location>
</feature>
<name>A0A1M5HFB0_9BRAD</name>
<evidence type="ECO:0000313" key="3">
    <source>
        <dbReference type="Proteomes" id="UP000189796"/>
    </source>
</evidence>
<feature type="region of interest" description="Disordered" evidence="1">
    <location>
        <begin position="37"/>
        <end position="96"/>
    </location>
</feature>
<dbReference type="AlphaFoldDB" id="A0A1M5HFB0"/>
<dbReference type="Proteomes" id="UP000189796">
    <property type="component" value="Chromosome I"/>
</dbReference>